<evidence type="ECO:0000313" key="2">
    <source>
        <dbReference type="Proteomes" id="UP000554482"/>
    </source>
</evidence>
<dbReference type="OrthoDB" id="1745426at2759"/>
<name>A0A7J6UR11_THATH</name>
<dbReference type="SUPFAM" id="SSF53098">
    <property type="entry name" value="Ribonuclease H-like"/>
    <property type="match status" value="1"/>
</dbReference>
<keyword evidence="2" id="KW-1185">Reference proteome</keyword>
<accession>A0A7J6UR11</accession>
<dbReference type="InterPro" id="IPR012337">
    <property type="entry name" value="RNaseH-like_sf"/>
</dbReference>
<dbReference type="Proteomes" id="UP000554482">
    <property type="component" value="Unassembled WGS sequence"/>
</dbReference>
<dbReference type="InterPro" id="IPR052035">
    <property type="entry name" value="ZnF_BED_domain_contain"/>
</dbReference>
<dbReference type="EMBL" id="JABWDY010044594">
    <property type="protein sequence ID" value="KAF5175023.1"/>
    <property type="molecule type" value="Genomic_DNA"/>
</dbReference>
<dbReference type="PANTHER" id="PTHR46481:SF7">
    <property type="entry name" value="ZINC FINGER BED DOMAIN-CONTAINING PROTEIN RICESLEEPER 2-LIKE"/>
    <property type="match status" value="1"/>
</dbReference>
<organism evidence="1 2">
    <name type="scientific">Thalictrum thalictroides</name>
    <name type="common">Rue-anemone</name>
    <name type="synonym">Anemone thalictroides</name>
    <dbReference type="NCBI Taxonomy" id="46969"/>
    <lineage>
        <taxon>Eukaryota</taxon>
        <taxon>Viridiplantae</taxon>
        <taxon>Streptophyta</taxon>
        <taxon>Embryophyta</taxon>
        <taxon>Tracheophyta</taxon>
        <taxon>Spermatophyta</taxon>
        <taxon>Magnoliopsida</taxon>
        <taxon>Ranunculales</taxon>
        <taxon>Ranunculaceae</taxon>
        <taxon>Thalictroideae</taxon>
        <taxon>Thalictrum</taxon>
    </lineage>
</organism>
<evidence type="ECO:0000313" key="1">
    <source>
        <dbReference type="EMBL" id="KAF5175023.1"/>
    </source>
</evidence>
<comment type="caution">
    <text evidence="1">The sequence shown here is derived from an EMBL/GenBank/DDBJ whole genome shotgun (WGS) entry which is preliminary data.</text>
</comment>
<dbReference type="AlphaFoldDB" id="A0A7J6UR11"/>
<sequence>MLITFVSPHTILIMNGCCRKKVLNFCVILNHKGETIGKMVEKCLLDWGIDGILTITCNDTSSNKLAIEWLKNSTKQWKNVILEHEFLHVECSGHILNFVVHDGLEQFNDSIVRVREAVRYLRSYPSRWAKWEKCVKDENVDSNKNVCLDISNGWNSTYMMLEVAEKFEKAFQRLEDEDDGFRQYIETSNVHRNDEEDGKITMNTRDSSAEGLPETLDWARTKALLQFLEIYYGTMKKISGSCNVTSDILFHEIVTIKDTLKDIGNSMHFDLRDMSSRMFNALDKY</sequence>
<dbReference type="PANTHER" id="PTHR46481">
    <property type="entry name" value="ZINC FINGER BED DOMAIN-CONTAINING PROTEIN 4"/>
    <property type="match status" value="1"/>
</dbReference>
<protein>
    <submittedName>
        <fullName evidence="1">Zinc finger bed domain-containing protein ricesleeper</fullName>
    </submittedName>
</protein>
<gene>
    <name evidence="1" type="ORF">FRX31_035393</name>
</gene>
<reference evidence="1 2" key="1">
    <citation type="submission" date="2020-06" db="EMBL/GenBank/DDBJ databases">
        <title>Transcriptomic and genomic resources for Thalictrum thalictroides and T. hernandezii: Facilitating candidate gene discovery in an emerging model plant lineage.</title>
        <authorList>
            <person name="Arias T."/>
            <person name="Riano-Pachon D.M."/>
            <person name="Di Stilio V.S."/>
        </authorList>
    </citation>
    <scope>NUCLEOTIDE SEQUENCE [LARGE SCALE GENOMIC DNA]</scope>
    <source>
        <strain evidence="2">cv. WT478/WT964</strain>
        <tissue evidence="1">Leaves</tissue>
    </source>
</reference>
<proteinExistence type="predicted"/>